<dbReference type="OrthoDB" id="5365275at2"/>
<evidence type="ECO:0000256" key="2">
    <source>
        <dbReference type="SAM" id="SignalP"/>
    </source>
</evidence>
<evidence type="ECO:0000313" key="4">
    <source>
        <dbReference type="Proteomes" id="UP000289718"/>
    </source>
</evidence>
<proteinExistence type="predicted"/>
<keyword evidence="1" id="KW-0802">TPR repeat</keyword>
<feature type="signal peptide" evidence="2">
    <location>
        <begin position="1"/>
        <end position="19"/>
    </location>
</feature>
<accession>A0A4Q1B367</accession>
<dbReference type="SUPFAM" id="SSF48452">
    <property type="entry name" value="TPR-like"/>
    <property type="match status" value="1"/>
</dbReference>
<feature type="repeat" description="TPR" evidence="1">
    <location>
        <begin position="65"/>
        <end position="98"/>
    </location>
</feature>
<dbReference type="Proteomes" id="UP000289718">
    <property type="component" value="Unassembled WGS sequence"/>
</dbReference>
<dbReference type="Pfam" id="PF13181">
    <property type="entry name" value="TPR_8"/>
    <property type="match status" value="3"/>
</dbReference>
<protein>
    <submittedName>
        <fullName evidence="3">Uncharacterized protein</fullName>
    </submittedName>
</protein>
<organism evidence="3 4">
    <name type="scientific">Halarcobacter mediterraneus</name>
    <dbReference type="NCBI Taxonomy" id="2023153"/>
    <lineage>
        <taxon>Bacteria</taxon>
        <taxon>Pseudomonadati</taxon>
        <taxon>Campylobacterota</taxon>
        <taxon>Epsilonproteobacteria</taxon>
        <taxon>Campylobacterales</taxon>
        <taxon>Arcobacteraceae</taxon>
        <taxon>Halarcobacter</taxon>
    </lineage>
</organism>
<keyword evidence="2" id="KW-0732">Signal</keyword>
<reference evidence="3 4" key="1">
    <citation type="submission" date="2017-09" db="EMBL/GenBank/DDBJ databases">
        <title>Genomics of the genus Arcobacter.</title>
        <authorList>
            <person name="Perez-Cataluna A."/>
            <person name="Figueras M.J."/>
            <person name="Salas-Masso N."/>
        </authorList>
    </citation>
    <scope>NUCLEOTIDE SEQUENCE [LARGE SCALE GENOMIC DNA]</scope>
    <source>
        <strain evidence="3 4">F156-34</strain>
    </source>
</reference>
<name>A0A4Q1B367_9BACT</name>
<gene>
    <name evidence="3" type="ORF">CP965_05495</name>
</gene>
<feature type="chain" id="PRO_5020218865" evidence="2">
    <location>
        <begin position="20"/>
        <end position="391"/>
    </location>
</feature>
<keyword evidence="4" id="KW-1185">Reference proteome</keyword>
<dbReference type="InterPro" id="IPR019734">
    <property type="entry name" value="TPR_rpt"/>
</dbReference>
<comment type="caution">
    <text evidence="3">The sequence shown here is derived from an EMBL/GenBank/DDBJ whole genome shotgun (WGS) entry which is preliminary data.</text>
</comment>
<dbReference type="InterPro" id="IPR011990">
    <property type="entry name" value="TPR-like_helical_dom_sf"/>
</dbReference>
<dbReference type="PROSITE" id="PS50005">
    <property type="entry name" value="TPR"/>
    <property type="match status" value="1"/>
</dbReference>
<dbReference type="EMBL" id="NXIE01000002">
    <property type="protein sequence ID" value="RXK13255.1"/>
    <property type="molecule type" value="Genomic_DNA"/>
</dbReference>
<dbReference type="Gene3D" id="1.25.40.10">
    <property type="entry name" value="Tetratricopeptide repeat domain"/>
    <property type="match status" value="3"/>
</dbReference>
<dbReference type="RefSeq" id="WP_129061076.1">
    <property type="nucleotide sequence ID" value="NZ_NXIE01000002.1"/>
</dbReference>
<dbReference type="SUPFAM" id="SSF81901">
    <property type="entry name" value="HCP-like"/>
    <property type="match status" value="1"/>
</dbReference>
<dbReference type="AlphaFoldDB" id="A0A4Q1B367"/>
<sequence length="391" mass="46206">MIKKLILVLFLILNSSIYAKMTMSKKTFDTLSKANELIDKEDYKTSKKMLRDLLKSDSSNDYEKSYILQTLSNIYINQDNYKEVAKAYERIIKLNTFEKENIDKIKFSLSKIYLSLEKYKKSINLSKEILESKAVKKENIYETLILAYYYNGNYKESVKYSNIYFSMKKQIKESWYKILYSSYVELKDYNNAIKVMKKMTILFSDNEDYWVQLASLYQQVNKMKKALSTLELAYKNEILTKKDNILYFINILLQNDVYKKANVLLTKAVKEGLIKEDKKVFELIVSTHINARDTDLAIEKLNNSPFAKENKYRMILANLYYQKQDFKKSIDILKNVKAKHKTKIAGEKYILKGLCYYELSDKKKSIKTIRKAISNPYHKKRARSILRSLES</sequence>
<evidence type="ECO:0000256" key="1">
    <source>
        <dbReference type="PROSITE-ProRule" id="PRU00339"/>
    </source>
</evidence>
<evidence type="ECO:0000313" key="3">
    <source>
        <dbReference type="EMBL" id="RXK13255.1"/>
    </source>
</evidence>